<dbReference type="InterPro" id="IPR056884">
    <property type="entry name" value="NPHP3-like_N"/>
</dbReference>
<dbReference type="OrthoDB" id="5419927at2759"/>
<evidence type="ECO:0000259" key="2">
    <source>
        <dbReference type="Pfam" id="PF24883"/>
    </source>
</evidence>
<feature type="domain" description="Nephrocystin 3-like N-terminal" evidence="2">
    <location>
        <begin position="396"/>
        <end position="584"/>
    </location>
</feature>
<dbReference type="Proteomes" id="UP000736672">
    <property type="component" value="Unassembled WGS sequence"/>
</dbReference>
<dbReference type="AlphaFoldDB" id="A0A9P9KUG9"/>
<keyword evidence="4" id="KW-1185">Reference proteome</keyword>
<dbReference type="PANTHER" id="PTHR40619">
    <property type="entry name" value="FUNGAL STAND N-TERMINAL GOODBYE DOMAIN-CONTAINING PROTEIN"/>
    <property type="match status" value="1"/>
</dbReference>
<comment type="caution">
    <text evidence="3">The sequence shown here is derived from an EMBL/GenBank/DDBJ whole genome shotgun (WGS) entry which is preliminary data.</text>
</comment>
<evidence type="ECO:0000256" key="1">
    <source>
        <dbReference type="ARBA" id="ARBA00022737"/>
    </source>
</evidence>
<dbReference type="PANTHER" id="PTHR40619:SF3">
    <property type="entry name" value="FUNGAL STAND N-TERMINAL GOODBYE DOMAIN-CONTAINING PROTEIN"/>
    <property type="match status" value="1"/>
</dbReference>
<name>A0A9P9KUG9_FUSSL</name>
<dbReference type="Pfam" id="PF24883">
    <property type="entry name" value="NPHP3_N"/>
    <property type="match status" value="1"/>
</dbReference>
<organism evidence="3 4">
    <name type="scientific">Fusarium solani</name>
    <name type="common">Filamentous fungus</name>
    <dbReference type="NCBI Taxonomy" id="169388"/>
    <lineage>
        <taxon>Eukaryota</taxon>
        <taxon>Fungi</taxon>
        <taxon>Dikarya</taxon>
        <taxon>Ascomycota</taxon>
        <taxon>Pezizomycotina</taxon>
        <taxon>Sordariomycetes</taxon>
        <taxon>Hypocreomycetidae</taxon>
        <taxon>Hypocreales</taxon>
        <taxon>Nectriaceae</taxon>
        <taxon>Fusarium</taxon>
        <taxon>Fusarium solani species complex</taxon>
    </lineage>
</organism>
<sequence length="631" mass="71761">MTERILPVSLRVQMNDDREVFIFHEWFQDYSGTMGSPAVALQFYDKDTSRFAQTLENQSLRAAIQRYKETQPKNDFWENFNPDSCSWDQVVAELDETTSFYRTKAEGNAIRRSFRGPGVSRNMGPLLESIPQDNGLGVLKGGLLIIFNAVKRRADTCERIFESFEHIPSCIEDAEQLRQTYSRDESVFSAVGNLYSQLVKAIPLLIDVLLRKSNNSKIKKFGKSVFGDSLAEVDGILKPVKSAEDMVKQCRLRLDTKGIAKNYQCLQGLHVEVQSVKQHIDQINQRFTTMEERFETCRAEDKEERRRLASQPIQLVGDLKNVLYAFFQEGRRAERLSLEAGSYRAIGPSPRLSRGDVMEAIRTEAERATHLRDLSLVLRKYHEFSSKALSRANYLMVTPKFQSWLMSPESEMLLVDGHCGDQSIGKVAPTSVFCSGLVQTLSGPLHDPSLTSLPRQPQIVLHFFAGQHTNPSAGLYGPRGLIRSLIDQLLMQWPGHEHLNLTFLEREFSGRITSDDLETSFLCYIFERLVSQLGFSSPLCCIVDGLSHFETSLWGWADDLMMIIDSFFACMHHEAGIVKFLLVSPERSTRVRHRIPEDYHVDLRAGNFHARSPGQSLVVDITEMESSWHDS</sequence>
<evidence type="ECO:0000313" key="4">
    <source>
        <dbReference type="Proteomes" id="UP000736672"/>
    </source>
</evidence>
<protein>
    <recommendedName>
        <fullName evidence="2">Nephrocystin 3-like N-terminal domain-containing protein</fullName>
    </recommendedName>
</protein>
<accession>A0A9P9KUG9</accession>
<reference evidence="3" key="1">
    <citation type="journal article" date="2021" name="Nat. Commun.">
        <title>Genetic determinants of endophytism in the Arabidopsis root mycobiome.</title>
        <authorList>
            <person name="Mesny F."/>
            <person name="Miyauchi S."/>
            <person name="Thiergart T."/>
            <person name="Pickel B."/>
            <person name="Atanasova L."/>
            <person name="Karlsson M."/>
            <person name="Huettel B."/>
            <person name="Barry K.W."/>
            <person name="Haridas S."/>
            <person name="Chen C."/>
            <person name="Bauer D."/>
            <person name="Andreopoulos W."/>
            <person name="Pangilinan J."/>
            <person name="LaButti K."/>
            <person name="Riley R."/>
            <person name="Lipzen A."/>
            <person name="Clum A."/>
            <person name="Drula E."/>
            <person name="Henrissat B."/>
            <person name="Kohler A."/>
            <person name="Grigoriev I.V."/>
            <person name="Martin F.M."/>
            <person name="Hacquard S."/>
        </authorList>
    </citation>
    <scope>NUCLEOTIDE SEQUENCE</scope>
    <source>
        <strain evidence="3">FSSC 5 MPI-SDFR-AT-0091</strain>
    </source>
</reference>
<gene>
    <name evidence="3" type="ORF">B0J15DRAFT_232853</name>
</gene>
<dbReference type="EMBL" id="JAGTJS010000005">
    <property type="protein sequence ID" value="KAH7268772.1"/>
    <property type="molecule type" value="Genomic_DNA"/>
</dbReference>
<proteinExistence type="predicted"/>
<evidence type="ECO:0000313" key="3">
    <source>
        <dbReference type="EMBL" id="KAH7268772.1"/>
    </source>
</evidence>
<keyword evidence="1" id="KW-0677">Repeat</keyword>